<evidence type="ECO:0000256" key="1">
    <source>
        <dbReference type="ARBA" id="ARBA00004370"/>
    </source>
</evidence>
<dbReference type="CDD" id="cd06225">
    <property type="entry name" value="HAMP"/>
    <property type="match status" value="1"/>
</dbReference>
<dbReference type="InterPro" id="IPR003660">
    <property type="entry name" value="HAMP_dom"/>
</dbReference>
<feature type="domain" description="HAMP" evidence="6">
    <location>
        <begin position="20"/>
        <end position="72"/>
    </location>
</feature>
<dbReference type="SUPFAM" id="SSF55874">
    <property type="entry name" value="ATPase domain of HSP90 chaperone/DNA topoisomerase II/histidine kinase"/>
    <property type="match status" value="1"/>
</dbReference>
<dbReference type="InterPro" id="IPR036890">
    <property type="entry name" value="HATPase_C_sf"/>
</dbReference>
<evidence type="ECO:0000256" key="3">
    <source>
        <dbReference type="ARBA" id="ARBA00022679"/>
    </source>
</evidence>
<evidence type="ECO:0000256" key="5">
    <source>
        <dbReference type="SAM" id="Coils"/>
    </source>
</evidence>
<feature type="coiled-coil region" evidence="5">
    <location>
        <begin position="60"/>
        <end position="87"/>
    </location>
</feature>
<evidence type="ECO:0000313" key="8">
    <source>
        <dbReference type="Proteomes" id="UP000244089"/>
    </source>
</evidence>
<dbReference type="SUPFAM" id="SSF158472">
    <property type="entry name" value="HAMP domain-like"/>
    <property type="match status" value="1"/>
</dbReference>
<dbReference type="Pfam" id="PF00672">
    <property type="entry name" value="HAMP"/>
    <property type="match status" value="1"/>
</dbReference>
<evidence type="ECO:0000313" key="7">
    <source>
        <dbReference type="EMBL" id="PTV98775.1"/>
    </source>
</evidence>
<organism evidence="7 8">
    <name type="scientific">Halanaerobium saccharolyticum</name>
    <dbReference type="NCBI Taxonomy" id="43595"/>
    <lineage>
        <taxon>Bacteria</taxon>
        <taxon>Bacillati</taxon>
        <taxon>Bacillota</taxon>
        <taxon>Clostridia</taxon>
        <taxon>Halanaerobiales</taxon>
        <taxon>Halanaerobiaceae</taxon>
        <taxon>Halanaerobium</taxon>
    </lineage>
</organism>
<keyword evidence="3" id="KW-0808">Transferase</keyword>
<dbReference type="GO" id="GO:0000155">
    <property type="term" value="F:phosphorelay sensor kinase activity"/>
    <property type="evidence" value="ECO:0007669"/>
    <property type="project" value="InterPro"/>
</dbReference>
<dbReference type="SMART" id="SM00387">
    <property type="entry name" value="HATPase_c"/>
    <property type="match status" value="1"/>
</dbReference>
<comment type="subcellular location">
    <subcellularLocation>
        <location evidence="1">Membrane</location>
    </subcellularLocation>
</comment>
<gene>
    <name evidence="7" type="ORF">C8C76_11442</name>
</gene>
<evidence type="ECO:0000256" key="2">
    <source>
        <dbReference type="ARBA" id="ARBA00022553"/>
    </source>
</evidence>
<dbReference type="AlphaFoldDB" id="A0A2T5RJJ6"/>
<dbReference type="PANTHER" id="PTHR34220">
    <property type="entry name" value="SENSOR HISTIDINE KINASE YPDA"/>
    <property type="match status" value="1"/>
</dbReference>
<reference evidence="7 8" key="1">
    <citation type="submission" date="2018-04" db="EMBL/GenBank/DDBJ databases">
        <title>Subsurface microbial communities from deep shales in Ohio and West Virginia, USA.</title>
        <authorList>
            <person name="Wrighton K."/>
        </authorList>
    </citation>
    <scope>NUCLEOTIDE SEQUENCE [LARGE SCALE GENOMIC DNA]</scope>
    <source>
        <strain evidence="7 8">WC1</strain>
    </source>
</reference>
<dbReference type="EMBL" id="QAXS01000014">
    <property type="protein sequence ID" value="PTV98775.1"/>
    <property type="molecule type" value="Genomic_DNA"/>
</dbReference>
<dbReference type="PANTHER" id="PTHR34220:SF7">
    <property type="entry name" value="SENSOR HISTIDINE KINASE YPDA"/>
    <property type="match status" value="1"/>
</dbReference>
<dbReference type="Pfam" id="PF06580">
    <property type="entry name" value="His_kinase"/>
    <property type="match status" value="1"/>
</dbReference>
<keyword evidence="4 7" id="KW-0418">Kinase</keyword>
<name>A0A2T5RJJ6_9FIRM</name>
<dbReference type="GO" id="GO:0016020">
    <property type="term" value="C:membrane"/>
    <property type="evidence" value="ECO:0007669"/>
    <property type="project" value="UniProtKB-SubCell"/>
</dbReference>
<dbReference type="RefSeq" id="WP_108140104.1">
    <property type="nucleotide sequence ID" value="NZ_QAXS01000014.1"/>
</dbReference>
<dbReference type="SMART" id="SM00304">
    <property type="entry name" value="HAMP"/>
    <property type="match status" value="1"/>
</dbReference>
<accession>A0A2T5RJJ6</accession>
<dbReference type="Pfam" id="PF02518">
    <property type="entry name" value="HATPase_c"/>
    <property type="match status" value="1"/>
</dbReference>
<dbReference type="Gene3D" id="3.30.565.10">
    <property type="entry name" value="Histidine kinase-like ATPase, C-terminal domain"/>
    <property type="match status" value="1"/>
</dbReference>
<keyword evidence="5" id="KW-0175">Coiled coil</keyword>
<dbReference type="OrthoDB" id="9809348at2"/>
<dbReference type="PROSITE" id="PS50885">
    <property type="entry name" value="HAMP"/>
    <property type="match status" value="1"/>
</dbReference>
<proteinExistence type="predicted"/>
<protein>
    <submittedName>
        <fullName evidence="7">Histidine kinase/DNA gyrase B/HSP90-like ATPase</fullName>
    </submittedName>
</protein>
<evidence type="ECO:0000256" key="4">
    <source>
        <dbReference type="ARBA" id="ARBA00022777"/>
    </source>
</evidence>
<dbReference type="InterPro" id="IPR003594">
    <property type="entry name" value="HATPase_dom"/>
</dbReference>
<dbReference type="InterPro" id="IPR010559">
    <property type="entry name" value="Sig_transdc_His_kin_internal"/>
</dbReference>
<sequence length="287" mass="32823">MGVSLIIFLLAVFLSYIFTRSISDPLNNLVEAMNQVEEGNLEVQIDDQAQDELAAASSNFNQMVVELKELVEDVKENEKQKNDLEFKALQAQINPHFLSNILNTARLLADMQNADNLENFLSSVINLLHLSMNNKEDFITVAKEVEYLKSYLNIQQFRLHNKFEVKFEIEENLMNYKIPRFLLQPVVENSIIHGISGKSGQGLIEIKGFTQNEQVIFTITDDGIGMTEQEIKDLLSENKMNKGQFSGIGINNVKERIELYFGREYGIEIESLKGYFTTVKIILPEIY</sequence>
<dbReference type="Gene3D" id="6.10.340.10">
    <property type="match status" value="1"/>
</dbReference>
<dbReference type="Proteomes" id="UP000244089">
    <property type="component" value="Unassembled WGS sequence"/>
</dbReference>
<evidence type="ECO:0000259" key="6">
    <source>
        <dbReference type="PROSITE" id="PS50885"/>
    </source>
</evidence>
<keyword evidence="2" id="KW-0597">Phosphoprotein</keyword>
<comment type="caution">
    <text evidence="7">The sequence shown here is derived from an EMBL/GenBank/DDBJ whole genome shotgun (WGS) entry which is preliminary data.</text>
</comment>
<dbReference type="InterPro" id="IPR050640">
    <property type="entry name" value="Bact_2-comp_sensor_kinase"/>
</dbReference>